<sequence>MLQYNARNFTVVRIVTRVSQWRKVGARQRRRKGRGLDRSQAIQRGKVSQVGIFTQSGITNRGFLLTPDTPITPSKLEPSVIFQFCLRFPQAGAAAAACVWRAVDAALIRLTAKGHDSSTPLPRCDVICHASLSRRRRIDLTSLMRFWSCCCVIDSEDNSQLLYDQVASEPGDPTGSKRRRTFRRAAGGDVKSSSDKS</sequence>
<organism evidence="2 3">
    <name type="scientific">Eumeta variegata</name>
    <name type="common">Bagworm moth</name>
    <name type="synonym">Eumeta japonica</name>
    <dbReference type="NCBI Taxonomy" id="151549"/>
    <lineage>
        <taxon>Eukaryota</taxon>
        <taxon>Metazoa</taxon>
        <taxon>Ecdysozoa</taxon>
        <taxon>Arthropoda</taxon>
        <taxon>Hexapoda</taxon>
        <taxon>Insecta</taxon>
        <taxon>Pterygota</taxon>
        <taxon>Neoptera</taxon>
        <taxon>Endopterygota</taxon>
        <taxon>Lepidoptera</taxon>
        <taxon>Glossata</taxon>
        <taxon>Ditrysia</taxon>
        <taxon>Tineoidea</taxon>
        <taxon>Psychidae</taxon>
        <taxon>Oiketicinae</taxon>
        <taxon>Eumeta</taxon>
    </lineage>
</organism>
<reference evidence="2 3" key="1">
    <citation type="journal article" date="2019" name="Commun. Biol.">
        <title>The bagworm genome reveals a unique fibroin gene that provides high tensile strength.</title>
        <authorList>
            <person name="Kono N."/>
            <person name="Nakamura H."/>
            <person name="Ohtoshi R."/>
            <person name="Tomita M."/>
            <person name="Numata K."/>
            <person name="Arakawa K."/>
        </authorList>
    </citation>
    <scope>NUCLEOTIDE SEQUENCE [LARGE SCALE GENOMIC DNA]</scope>
</reference>
<name>A0A4C1YT03_EUMVA</name>
<dbReference type="EMBL" id="BGZK01001357">
    <property type="protein sequence ID" value="GBP78113.1"/>
    <property type="molecule type" value="Genomic_DNA"/>
</dbReference>
<gene>
    <name evidence="2" type="ORF">EVAR_53559_1</name>
</gene>
<comment type="caution">
    <text evidence="2">The sequence shown here is derived from an EMBL/GenBank/DDBJ whole genome shotgun (WGS) entry which is preliminary data.</text>
</comment>
<evidence type="ECO:0000313" key="2">
    <source>
        <dbReference type="EMBL" id="GBP78113.1"/>
    </source>
</evidence>
<dbReference type="AlphaFoldDB" id="A0A4C1YT03"/>
<evidence type="ECO:0000256" key="1">
    <source>
        <dbReference type="SAM" id="MobiDB-lite"/>
    </source>
</evidence>
<accession>A0A4C1YT03</accession>
<protein>
    <submittedName>
        <fullName evidence="2">Uncharacterized protein</fullName>
    </submittedName>
</protein>
<keyword evidence="3" id="KW-1185">Reference proteome</keyword>
<dbReference type="Proteomes" id="UP000299102">
    <property type="component" value="Unassembled WGS sequence"/>
</dbReference>
<proteinExistence type="predicted"/>
<evidence type="ECO:0000313" key="3">
    <source>
        <dbReference type="Proteomes" id="UP000299102"/>
    </source>
</evidence>
<feature type="region of interest" description="Disordered" evidence="1">
    <location>
        <begin position="166"/>
        <end position="197"/>
    </location>
</feature>